<dbReference type="Gene3D" id="3.40.50.1820">
    <property type="entry name" value="alpha/beta hydrolase"/>
    <property type="match status" value="1"/>
</dbReference>
<dbReference type="InterPro" id="IPR029058">
    <property type="entry name" value="AB_hydrolase_fold"/>
</dbReference>
<dbReference type="Proteomes" id="UP000501802">
    <property type="component" value="Chromosome"/>
</dbReference>
<evidence type="ECO:0000313" key="1">
    <source>
        <dbReference type="EMBL" id="QIP14677.1"/>
    </source>
</evidence>
<protein>
    <recommendedName>
        <fullName evidence="3">Alpha/beta hydrolase</fullName>
    </recommendedName>
</protein>
<reference evidence="1 2" key="1">
    <citation type="submission" date="2020-03" db="EMBL/GenBank/DDBJ databases">
        <authorList>
            <person name="Kim M.K."/>
        </authorList>
    </citation>
    <scope>NUCLEOTIDE SEQUENCE [LARGE SCALE GENOMIC DNA]</scope>
    <source>
        <strain evidence="1 2">BT328</strain>
    </source>
</reference>
<proteinExistence type="predicted"/>
<keyword evidence="2" id="KW-1185">Reference proteome</keyword>
<evidence type="ECO:0008006" key="3">
    <source>
        <dbReference type="Google" id="ProtNLM"/>
    </source>
</evidence>
<name>A0A6G9AQC6_9BACT</name>
<dbReference type="KEGG" id="spib:G8759_19700"/>
<sequence length="490" mass="55322">MNVMILLSLAAALFWLKNPGYAQSIEKIIVNPKDSLTGYYLAIQPASHTISNVLVLLPGYAQTPESIFPETRLHNVAYVNNILVIAVAEGPKIYADSIVVPKLNQVFKDVINRYGVRPDQFVLGGFSAGGTIALRYAELCKESPSAYPINPKGVFTIDSPVDLINLWGYFEREIARNFAEAGVSEARFITKVMAQEYGTPTSNLSQYKQLTPFYRDLNEPGNERFLKNMSVRVYHDVDINWYLKERRRSIFDANYADSSEMINRLLVLGNQRAEFVQSDRKGYRSNGMRHPHSWSIVNEVECIQWIKGLSSGGYAYSTPANWRTELTDFPLEFASNLSYKGTADLRFAPGWGQVGSDEFWSYTSLWWLDGKPIINIATLQRDLEAYYTGLIKLNVVNKSIEVRRIPKPKVKVSAEAPSPGNVAAYSGVISLYDPFMTNQVIELHFKAFVSDCPSAAKTAILFEFSPQSKTKAIWQTMDQIQHDFRCIDSF</sequence>
<evidence type="ECO:0000313" key="2">
    <source>
        <dbReference type="Proteomes" id="UP000501802"/>
    </source>
</evidence>
<gene>
    <name evidence="1" type="ORF">G8759_19700</name>
</gene>
<organism evidence="1 2">
    <name type="scientific">Spirosoma aureum</name>
    <dbReference type="NCBI Taxonomy" id="2692134"/>
    <lineage>
        <taxon>Bacteria</taxon>
        <taxon>Pseudomonadati</taxon>
        <taxon>Bacteroidota</taxon>
        <taxon>Cytophagia</taxon>
        <taxon>Cytophagales</taxon>
        <taxon>Cytophagaceae</taxon>
        <taxon>Spirosoma</taxon>
    </lineage>
</organism>
<dbReference type="AlphaFoldDB" id="A0A6G9AQC6"/>
<dbReference type="RefSeq" id="WP_167211212.1">
    <property type="nucleotide sequence ID" value="NZ_CP050063.1"/>
</dbReference>
<accession>A0A6G9AQC6</accession>
<dbReference type="SUPFAM" id="SSF53474">
    <property type="entry name" value="alpha/beta-Hydrolases"/>
    <property type="match status" value="2"/>
</dbReference>
<dbReference type="EMBL" id="CP050063">
    <property type="protein sequence ID" value="QIP14677.1"/>
    <property type="molecule type" value="Genomic_DNA"/>
</dbReference>